<evidence type="ECO:0000313" key="3">
    <source>
        <dbReference type="EMBL" id="MFC0548574.1"/>
    </source>
</evidence>
<accession>A0ABV6N7J3</accession>
<feature type="transmembrane region" description="Helical" evidence="2">
    <location>
        <begin position="39"/>
        <end position="63"/>
    </location>
</feature>
<proteinExistence type="predicted"/>
<dbReference type="EMBL" id="JBHLUD010000016">
    <property type="protein sequence ID" value="MFC0548574.1"/>
    <property type="molecule type" value="Genomic_DNA"/>
</dbReference>
<dbReference type="RefSeq" id="WP_273944011.1">
    <property type="nucleotide sequence ID" value="NZ_CP097263.1"/>
</dbReference>
<dbReference type="Proteomes" id="UP001589810">
    <property type="component" value="Unassembled WGS sequence"/>
</dbReference>
<comment type="caution">
    <text evidence="3">The sequence shown here is derived from an EMBL/GenBank/DDBJ whole genome shotgun (WGS) entry which is preliminary data.</text>
</comment>
<evidence type="ECO:0000256" key="1">
    <source>
        <dbReference type="SAM" id="MobiDB-lite"/>
    </source>
</evidence>
<evidence type="ECO:0000313" key="4">
    <source>
        <dbReference type="Proteomes" id="UP001589810"/>
    </source>
</evidence>
<keyword evidence="4" id="KW-1185">Reference proteome</keyword>
<evidence type="ECO:0000256" key="2">
    <source>
        <dbReference type="SAM" id="Phobius"/>
    </source>
</evidence>
<feature type="region of interest" description="Disordered" evidence="1">
    <location>
        <begin position="235"/>
        <end position="260"/>
    </location>
</feature>
<keyword evidence="2" id="KW-1133">Transmembrane helix</keyword>
<keyword evidence="2" id="KW-0472">Membrane</keyword>
<protein>
    <submittedName>
        <fullName evidence="3">Uncharacterized protein</fullName>
    </submittedName>
</protein>
<name>A0ABV6N7J3_9PSEU</name>
<sequence>MTDPFDLPERELPEHVRRDALRRIMTEIDHEPPRRKSGLVPLLIAASVVILMAGATIVTTAVLGNKDHKVSTAGPHSTITTAPSGSAENGFGLYSAQRDWGTGAEMERCWSADHKPDTWTPMLRVERNNLVALLYRVANDLVFCQLTAKTITVKSVPYPAPPPSGTPARVMFITTEGTYAGVTAPGIDNLTIRTTSGLIPEPSAIGNGVFILPNSYKRTDTLTLRGFTVPDYGMQAADLPQPLPPSQRSSDPRGDRTSVAGQRLGNCLSTVNPPIADADWFAPGASIVTDDQQWAQLGVLGDALVWCSSVADDPHVYLALPPSTHSVQWLNGNKRGFAAVTPTLIGIASNPDVATVTLSQPGTADITANVDHGTFIVPGPGGQPLSGSKLTVKKANGDVIEQFTI</sequence>
<gene>
    <name evidence="3" type="ORF">ACFFH7_44205</name>
</gene>
<keyword evidence="2" id="KW-0812">Transmembrane</keyword>
<organism evidence="3 4">
    <name type="scientific">Kutzneria chonburiensis</name>
    <dbReference type="NCBI Taxonomy" id="1483604"/>
    <lineage>
        <taxon>Bacteria</taxon>
        <taxon>Bacillati</taxon>
        <taxon>Actinomycetota</taxon>
        <taxon>Actinomycetes</taxon>
        <taxon>Pseudonocardiales</taxon>
        <taxon>Pseudonocardiaceae</taxon>
        <taxon>Kutzneria</taxon>
    </lineage>
</organism>
<reference evidence="3 4" key="1">
    <citation type="submission" date="2024-09" db="EMBL/GenBank/DDBJ databases">
        <authorList>
            <person name="Sun Q."/>
            <person name="Mori K."/>
        </authorList>
    </citation>
    <scope>NUCLEOTIDE SEQUENCE [LARGE SCALE GENOMIC DNA]</scope>
    <source>
        <strain evidence="3 4">TBRC 1432</strain>
    </source>
</reference>